<proteinExistence type="predicted"/>
<dbReference type="EMBL" id="BMAC01001481">
    <property type="protein sequence ID" value="GFQ07375.1"/>
    <property type="molecule type" value="Genomic_DNA"/>
</dbReference>
<sequence length="222" mass="25521">MLRFVFWAFRPCIEAFRHCRKVISIDGTFLVDRHAGLLSALEQVPAFSSNVFCLRHVSSNFNTHAKSVRLKDMCFKVGAEPRVTVFHKIMEQIKALDPDAFAYLDGIDKSKWTLSHDGGKRCGILMTNMSESINGVMKCARRLPITTIVRITFARSIHIFFDRLEDATRLRNMQQFWPDKIYGVFRSRQQLGTSYQITGYNWAAQTAQVFVRVDGSVRAQNF</sequence>
<dbReference type="Proteomes" id="UP000653305">
    <property type="component" value="Unassembled WGS sequence"/>
</dbReference>
<keyword evidence="2" id="KW-1185">Reference proteome</keyword>
<evidence type="ECO:0000313" key="2">
    <source>
        <dbReference type="Proteomes" id="UP000653305"/>
    </source>
</evidence>
<evidence type="ECO:0000313" key="1">
    <source>
        <dbReference type="EMBL" id="GFQ07375.1"/>
    </source>
</evidence>
<dbReference type="AlphaFoldDB" id="A0A830DGC8"/>
<reference evidence="1" key="1">
    <citation type="submission" date="2020-07" db="EMBL/GenBank/DDBJ databases">
        <title>Ethylene signaling mediates host invasion by parasitic plants.</title>
        <authorList>
            <person name="Yoshida S."/>
        </authorList>
    </citation>
    <scope>NUCLEOTIDE SEQUENCE</scope>
    <source>
        <strain evidence="1">Okayama</strain>
    </source>
</reference>
<organism evidence="1 2">
    <name type="scientific">Phtheirospermum japonicum</name>
    <dbReference type="NCBI Taxonomy" id="374723"/>
    <lineage>
        <taxon>Eukaryota</taxon>
        <taxon>Viridiplantae</taxon>
        <taxon>Streptophyta</taxon>
        <taxon>Embryophyta</taxon>
        <taxon>Tracheophyta</taxon>
        <taxon>Spermatophyta</taxon>
        <taxon>Magnoliopsida</taxon>
        <taxon>eudicotyledons</taxon>
        <taxon>Gunneridae</taxon>
        <taxon>Pentapetalae</taxon>
        <taxon>asterids</taxon>
        <taxon>lamiids</taxon>
        <taxon>Lamiales</taxon>
        <taxon>Orobanchaceae</taxon>
        <taxon>Orobanchaceae incertae sedis</taxon>
        <taxon>Phtheirospermum</taxon>
    </lineage>
</organism>
<gene>
    <name evidence="1" type="ORF">PHJA_002881600</name>
</gene>
<protein>
    <recommendedName>
        <fullName evidence="3">MULE transposase domain-containing protein</fullName>
    </recommendedName>
</protein>
<name>A0A830DGC8_9LAMI</name>
<dbReference type="PANTHER" id="PTHR31973:SF195">
    <property type="entry name" value="MUDR FAMILY TRANSPOSASE"/>
    <property type="match status" value="1"/>
</dbReference>
<dbReference type="PANTHER" id="PTHR31973">
    <property type="entry name" value="POLYPROTEIN, PUTATIVE-RELATED"/>
    <property type="match status" value="1"/>
</dbReference>
<comment type="caution">
    <text evidence="1">The sequence shown here is derived from an EMBL/GenBank/DDBJ whole genome shotgun (WGS) entry which is preliminary data.</text>
</comment>
<evidence type="ECO:0008006" key="3">
    <source>
        <dbReference type="Google" id="ProtNLM"/>
    </source>
</evidence>
<dbReference type="OrthoDB" id="909711at2759"/>
<accession>A0A830DGC8</accession>